<dbReference type="CDD" id="cd03708">
    <property type="entry name" value="GTPBP_III"/>
    <property type="match status" value="1"/>
</dbReference>
<dbReference type="InterPro" id="IPR000795">
    <property type="entry name" value="T_Tr_GTP-bd_dom"/>
</dbReference>
<sequence>MILPLLKKVNLRPACSMERFGTRPSCANSLIVRAELLVRTTTLSIFEHSFTWLLFAGREEDGALIKSVFMPSISIVRGLLSDENDQELTPSDDSSFRIQDFHSAHSTDSVFIRTVLAIVRALLVDARFARFTLDLSSVLAAPRTMPPELEPEPAPEFELAPDPIDETLLTSGVMSFPNFSSHLEQTIKTVFLNFSSSEKAFFNAEEHNISMGSSDFAKRESDCHTSIRTTSGPVASDLYERITTHPPDQHLNKPGVKSALTSVGSGAAALAHKLNLLNLDNQNNNNNANPDNSIDNSDDSDNDEDEFLHFAEQHLSNKSLYVNQSVINAAKLSTLISSRISQGQGETVLEIGVEDDGASMNLTESEYVEALSNLKKCANGLNCDSIVLYERKFLVLQLSNNLNASKTDLEKTNNGAKKIPDENIEQQGTISPYFYAHVLIRKRAGQVENLNELRIAVVGNVDAGKSTLLGVLTKNVLDDGRGKARVNLFKHKHELETGRTSSVGLEIMGFTSAGTVVTPESVHGLGAAGGKQKLTWDDVCTNASKVISFIDLAGHEKYLKTTVFGMTGCSPDFVMLMIGANAGIIGMTKEHLGLALALNVPVYICITKIDMCPPNVLESTIKQLTKILKSSGCRKIPMFIKTIGDVLITSGNFVSERVCPIFQISNITGEGLDLLKLFLNVLRTNSLGQYNPTAPVEYQITDTFSVPGVGTVVNGTLLNGIVHVGDNLLIGPDSAGHFTPTIVKSIQRKRVNVPLASAGQSASFALKKVKRSSLRKGMVMLSKAADAKAYFEFEAEILVLYHSTTISTKYQAMLHCGGVRQTAKIIGMDQGVLRTGDRALVQFRFMRNPEYLKIGTRLLFREGRTKGVGKVVGLGSKDRVTVQLQQDAQK</sequence>
<evidence type="ECO:0000256" key="2">
    <source>
        <dbReference type="ARBA" id="ARBA00022741"/>
    </source>
</evidence>
<evidence type="ECO:0000256" key="4">
    <source>
        <dbReference type="SAM" id="MobiDB-lite"/>
    </source>
</evidence>
<dbReference type="Gene3D" id="3.40.50.300">
    <property type="entry name" value="P-loop containing nucleotide triphosphate hydrolases"/>
    <property type="match status" value="1"/>
</dbReference>
<dbReference type="EMBL" id="JADGJH010000073">
    <property type="protein sequence ID" value="KAJ3139420.1"/>
    <property type="molecule type" value="Genomic_DNA"/>
</dbReference>
<dbReference type="FunFam" id="2.40.30.10:FF:000084">
    <property type="entry name" value="GTP-binding elongation factor Tu family"/>
    <property type="match status" value="1"/>
</dbReference>
<feature type="domain" description="Tr-type G" evidence="5">
    <location>
        <begin position="450"/>
        <end position="687"/>
    </location>
</feature>
<dbReference type="InterPro" id="IPR009000">
    <property type="entry name" value="Transl_B-barrel_sf"/>
</dbReference>
<feature type="compositionally biased region" description="Low complexity" evidence="4">
    <location>
        <begin position="281"/>
        <end position="295"/>
    </location>
</feature>
<dbReference type="GO" id="GO:0003746">
    <property type="term" value="F:translation elongation factor activity"/>
    <property type="evidence" value="ECO:0007669"/>
    <property type="project" value="TreeGrafter"/>
</dbReference>
<evidence type="ECO:0000313" key="7">
    <source>
        <dbReference type="Proteomes" id="UP001211907"/>
    </source>
</evidence>
<dbReference type="GO" id="GO:0005525">
    <property type="term" value="F:GTP binding"/>
    <property type="evidence" value="ECO:0007669"/>
    <property type="project" value="UniProtKB-KW"/>
</dbReference>
<dbReference type="PANTHER" id="PTHR43721:SF9">
    <property type="entry name" value="GTP-BINDING PROTEIN 1"/>
    <property type="match status" value="1"/>
</dbReference>
<keyword evidence="7" id="KW-1185">Reference proteome</keyword>
<dbReference type="FunFam" id="3.40.50.300:FF:000091">
    <property type="entry name" value="Probable GTP-binding protein 1"/>
    <property type="match status" value="1"/>
</dbReference>
<accession>A0AAD5XM45</accession>
<gene>
    <name evidence="6" type="primary">GTPBP1</name>
    <name evidence="6" type="ORF">HK100_011561</name>
</gene>
<dbReference type="InterPro" id="IPR027417">
    <property type="entry name" value="P-loop_NTPase"/>
</dbReference>
<dbReference type="InterPro" id="IPR035531">
    <property type="entry name" value="GTPBP1-like"/>
</dbReference>
<protein>
    <submittedName>
        <fullName evidence="6">GTP-binding protein 1</fullName>
    </submittedName>
</protein>
<evidence type="ECO:0000256" key="3">
    <source>
        <dbReference type="ARBA" id="ARBA00023134"/>
    </source>
</evidence>
<evidence type="ECO:0000313" key="6">
    <source>
        <dbReference type="EMBL" id="KAJ3139420.1"/>
    </source>
</evidence>
<evidence type="ECO:0000256" key="1">
    <source>
        <dbReference type="ARBA" id="ARBA00007249"/>
    </source>
</evidence>
<dbReference type="SUPFAM" id="SSF50447">
    <property type="entry name" value="Translation proteins"/>
    <property type="match status" value="1"/>
</dbReference>
<proteinExistence type="inferred from homology"/>
<evidence type="ECO:0000259" key="5">
    <source>
        <dbReference type="PROSITE" id="PS51722"/>
    </source>
</evidence>
<dbReference type="InterPro" id="IPR009001">
    <property type="entry name" value="Transl_elong_EF1A/Init_IF2_C"/>
</dbReference>
<dbReference type="CDD" id="cd04165">
    <property type="entry name" value="GTPBP1_like"/>
    <property type="match status" value="1"/>
</dbReference>
<dbReference type="InterPro" id="IPR050055">
    <property type="entry name" value="EF-Tu_GTPase"/>
</dbReference>
<feature type="region of interest" description="Disordered" evidence="4">
    <location>
        <begin position="281"/>
        <end position="304"/>
    </location>
</feature>
<dbReference type="FunFam" id="2.40.30.10:FF:000014">
    <property type="entry name" value="Probable GTP-binding protein 1"/>
    <property type="match status" value="1"/>
</dbReference>
<keyword evidence="3" id="KW-0342">GTP-binding</keyword>
<dbReference type="Proteomes" id="UP001211907">
    <property type="component" value="Unassembled WGS sequence"/>
</dbReference>
<dbReference type="Gene3D" id="2.40.30.10">
    <property type="entry name" value="Translation factors"/>
    <property type="match status" value="1"/>
</dbReference>
<comment type="caution">
    <text evidence="6">The sequence shown here is derived from an EMBL/GenBank/DDBJ whole genome shotgun (WGS) entry which is preliminary data.</text>
</comment>
<dbReference type="InterPro" id="IPR004161">
    <property type="entry name" value="EFTu-like_2"/>
</dbReference>
<keyword evidence="2" id="KW-0547">Nucleotide-binding</keyword>
<comment type="similarity">
    <text evidence="1">Belongs to the TRAFAC class translation factor GTPase superfamily. Classic translation factor GTPase family. EF-Tu/EF-1A subfamily.</text>
</comment>
<organism evidence="6 7">
    <name type="scientific">Physocladia obscura</name>
    <dbReference type="NCBI Taxonomy" id="109957"/>
    <lineage>
        <taxon>Eukaryota</taxon>
        <taxon>Fungi</taxon>
        <taxon>Fungi incertae sedis</taxon>
        <taxon>Chytridiomycota</taxon>
        <taxon>Chytridiomycota incertae sedis</taxon>
        <taxon>Chytridiomycetes</taxon>
        <taxon>Chytridiales</taxon>
        <taxon>Chytriomycetaceae</taxon>
        <taxon>Physocladia</taxon>
    </lineage>
</organism>
<dbReference type="PANTHER" id="PTHR43721">
    <property type="entry name" value="ELONGATION FACTOR TU-RELATED"/>
    <property type="match status" value="1"/>
</dbReference>
<dbReference type="AlphaFoldDB" id="A0AAD5XM45"/>
<dbReference type="CDD" id="cd03694">
    <property type="entry name" value="GTPBP_II"/>
    <property type="match status" value="1"/>
</dbReference>
<name>A0AAD5XM45_9FUNG</name>
<reference evidence="6" key="1">
    <citation type="submission" date="2020-05" db="EMBL/GenBank/DDBJ databases">
        <title>Phylogenomic resolution of chytrid fungi.</title>
        <authorList>
            <person name="Stajich J.E."/>
            <person name="Amses K."/>
            <person name="Simmons R."/>
            <person name="Seto K."/>
            <person name="Myers J."/>
            <person name="Bonds A."/>
            <person name="Quandt C.A."/>
            <person name="Barry K."/>
            <person name="Liu P."/>
            <person name="Grigoriev I."/>
            <person name="Longcore J.E."/>
            <person name="James T.Y."/>
        </authorList>
    </citation>
    <scope>NUCLEOTIDE SEQUENCE</scope>
    <source>
        <strain evidence="6">JEL0513</strain>
    </source>
</reference>
<dbReference type="SUPFAM" id="SSF52540">
    <property type="entry name" value="P-loop containing nucleoside triphosphate hydrolases"/>
    <property type="match status" value="1"/>
</dbReference>
<dbReference type="SUPFAM" id="SSF50465">
    <property type="entry name" value="EF-Tu/eEF-1alpha/eIF2-gamma C-terminal domain"/>
    <property type="match status" value="1"/>
</dbReference>
<dbReference type="Pfam" id="PF03144">
    <property type="entry name" value="GTP_EFTU_D2"/>
    <property type="match status" value="1"/>
</dbReference>
<dbReference type="Pfam" id="PF00009">
    <property type="entry name" value="GTP_EFTU"/>
    <property type="match status" value="1"/>
</dbReference>
<dbReference type="GO" id="GO:0003924">
    <property type="term" value="F:GTPase activity"/>
    <property type="evidence" value="ECO:0007669"/>
    <property type="project" value="InterPro"/>
</dbReference>
<dbReference type="PROSITE" id="PS51722">
    <property type="entry name" value="G_TR_2"/>
    <property type="match status" value="1"/>
</dbReference>